<dbReference type="AlphaFoldDB" id="A0A318HBS4"/>
<evidence type="ECO:0000313" key="3">
    <source>
        <dbReference type="Proteomes" id="UP000247811"/>
    </source>
</evidence>
<dbReference type="SUPFAM" id="SSF53639">
    <property type="entry name" value="AraD/HMP-PK domain-like"/>
    <property type="match status" value="1"/>
</dbReference>
<gene>
    <name evidence="2" type="ORF">C7444_10670</name>
</gene>
<name>A0A318HBS4_9BURK</name>
<dbReference type="Proteomes" id="UP000247811">
    <property type="component" value="Unassembled WGS sequence"/>
</dbReference>
<feature type="domain" description="Class II aldolase/adducin N-terminal" evidence="1">
    <location>
        <begin position="12"/>
        <end position="200"/>
    </location>
</feature>
<sequence length="352" mass="38185">MNSPDYTPACLTLARLSARLGADPLLIQGAGGNTSIKEGRTLWVKASGLWLRDALARPMFAPVDLAEVRRRVAGGEADPVGPALQAGRAAPGLRPSIETTLHALMPHAVVLHVHAVEAIAWAVQPDAEQRLRMPLAGQRWAWVPYARPGLPLTRAVATVMARHEVDVLLLANHGLVVGGATPDEAEDRLNHVVAALRRPQRRAPAADLVALRTLAEGTGWALPTHERCHGIATDPAQLAQARAGVLYPDHVVFLGTRQHTAPQRLMHDDTALRQWLQSERQRGEHTPASLALPGRGMLVRDDLGEGAQDMLACLADVLPRLPADMIPVCLPDDEARGLADWEAEKFRRQQVR</sequence>
<dbReference type="InterPro" id="IPR001303">
    <property type="entry name" value="Aldolase_II/adducin_N"/>
</dbReference>
<accession>A0A318HBS4</accession>
<keyword evidence="3" id="KW-1185">Reference proteome</keyword>
<evidence type="ECO:0000313" key="2">
    <source>
        <dbReference type="EMBL" id="PXW96551.1"/>
    </source>
</evidence>
<dbReference type="InterPro" id="IPR036409">
    <property type="entry name" value="Aldolase_II/adducin_N_sf"/>
</dbReference>
<dbReference type="RefSeq" id="WP_110400383.1">
    <property type="nucleotide sequence ID" value="NZ_QJJS01000006.1"/>
</dbReference>
<comment type="caution">
    <text evidence="2">The sequence shown here is derived from an EMBL/GenBank/DDBJ whole genome shotgun (WGS) entry which is preliminary data.</text>
</comment>
<organism evidence="2 3">
    <name type="scientific">Sphaerotilus hippei</name>
    <dbReference type="NCBI Taxonomy" id="744406"/>
    <lineage>
        <taxon>Bacteria</taxon>
        <taxon>Pseudomonadati</taxon>
        <taxon>Pseudomonadota</taxon>
        <taxon>Betaproteobacteria</taxon>
        <taxon>Burkholderiales</taxon>
        <taxon>Sphaerotilaceae</taxon>
        <taxon>Sphaerotilus</taxon>
    </lineage>
</organism>
<proteinExistence type="predicted"/>
<reference evidence="2 3" key="1">
    <citation type="submission" date="2018-05" db="EMBL/GenBank/DDBJ databases">
        <title>Genomic Encyclopedia of Type Strains, Phase IV (KMG-IV): sequencing the most valuable type-strain genomes for metagenomic binning, comparative biology and taxonomic classification.</title>
        <authorList>
            <person name="Goeker M."/>
        </authorList>
    </citation>
    <scope>NUCLEOTIDE SEQUENCE [LARGE SCALE GENOMIC DNA]</scope>
    <source>
        <strain evidence="2 3">DSM 566</strain>
    </source>
</reference>
<dbReference type="EMBL" id="QJJS01000006">
    <property type="protein sequence ID" value="PXW96551.1"/>
    <property type="molecule type" value="Genomic_DNA"/>
</dbReference>
<dbReference type="Gene3D" id="3.40.225.10">
    <property type="entry name" value="Class II aldolase/adducin N-terminal domain"/>
    <property type="match status" value="1"/>
</dbReference>
<dbReference type="OrthoDB" id="9814830at2"/>
<dbReference type="Pfam" id="PF00596">
    <property type="entry name" value="Aldolase_II"/>
    <property type="match status" value="1"/>
</dbReference>
<dbReference type="SMART" id="SM01007">
    <property type="entry name" value="Aldolase_II"/>
    <property type="match status" value="1"/>
</dbReference>
<evidence type="ECO:0000259" key="1">
    <source>
        <dbReference type="SMART" id="SM01007"/>
    </source>
</evidence>
<protein>
    <submittedName>
        <fullName evidence="2">Rhamnose utilization protein RhaD (Predicted bifunctional aldolase and dehydrogenase)</fullName>
    </submittedName>
</protein>